<feature type="region of interest" description="Disordered" evidence="1">
    <location>
        <begin position="130"/>
        <end position="165"/>
    </location>
</feature>
<reference evidence="2" key="1">
    <citation type="submission" date="2020-06" db="EMBL/GenBank/DDBJ databases">
        <authorList>
            <person name="Li T."/>
            <person name="Hu X."/>
            <person name="Zhang T."/>
            <person name="Song X."/>
            <person name="Zhang H."/>
            <person name="Dai N."/>
            <person name="Sheng W."/>
            <person name="Hou X."/>
            <person name="Wei L."/>
        </authorList>
    </citation>
    <scope>NUCLEOTIDE SEQUENCE</scope>
    <source>
        <strain evidence="2">KEN1</strain>
        <tissue evidence="2">Leaf</tissue>
    </source>
</reference>
<evidence type="ECO:0000313" key="2">
    <source>
        <dbReference type="EMBL" id="KAL0462914.1"/>
    </source>
</evidence>
<reference evidence="2" key="2">
    <citation type="journal article" date="2024" name="Plant">
        <title>Genomic evolution and insights into agronomic trait innovations of Sesamum species.</title>
        <authorList>
            <person name="Miao H."/>
            <person name="Wang L."/>
            <person name="Qu L."/>
            <person name="Liu H."/>
            <person name="Sun Y."/>
            <person name="Le M."/>
            <person name="Wang Q."/>
            <person name="Wei S."/>
            <person name="Zheng Y."/>
            <person name="Lin W."/>
            <person name="Duan Y."/>
            <person name="Cao H."/>
            <person name="Xiong S."/>
            <person name="Wang X."/>
            <person name="Wei L."/>
            <person name="Li C."/>
            <person name="Ma Q."/>
            <person name="Ju M."/>
            <person name="Zhao R."/>
            <person name="Li G."/>
            <person name="Mu C."/>
            <person name="Tian Q."/>
            <person name="Mei H."/>
            <person name="Zhang T."/>
            <person name="Gao T."/>
            <person name="Zhang H."/>
        </authorList>
    </citation>
    <scope>NUCLEOTIDE SEQUENCE</scope>
    <source>
        <strain evidence="2">KEN1</strain>
    </source>
</reference>
<evidence type="ECO:0000256" key="1">
    <source>
        <dbReference type="SAM" id="MobiDB-lite"/>
    </source>
</evidence>
<feature type="region of interest" description="Disordered" evidence="1">
    <location>
        <begin position="1"/>
        <end position="27"/>
    </location>
</feature>
<comment type="caution">
    <text evidence="2">The sequence shown here is derived from an EMBL/GenBank/DDBJ whole genome shotgun (WGS) entry which is preliminary data.</text>
</comment>
<feature type="compositionally biased region" description="Basic and acidic residues" evidence="1">
    <location>
        <begin position="130"/>
        <end position="142"/>
    </location>
</feature>
<dbReference type="EMBL" id="JACGWN010000001">
    <property type="protein sequence ID" value="KAL0462914.1"/>
    <property type="molecule type" value="Genomic_DNA"/>
</dbReference>
<accession>A0AAW2YB06</accession>
<dbReference type="AlphaFoldDB" id="A0AAW2YB06"/>
<gene>
    <name evidence="2" type="ORF">Slati_0179000</name>
</gene>
<protein>
    <submittedName>
        <fullName evidence="2">Uncharacterized protein</fullName>
    </submittedName>
</protein>
<name>A0AAW2YB06_9LAMI</name>
<feature type="compositionally biased region" description="Basic and acidic residues" evidence="1">
    <location>
        <begin position="149"/>
        <end position="164"/>
    </location>
</feature>
<sequence>MEDAPKLHKRKVAERKKGDEGGGPLQEALYQLQGQEAPPFQRVNAVYTPLTVPITQALMAVEGKCLQARPKSWKEGPNAPSSTKFCHFHNDYDHTTEECRHLKNEIERLIQDGYLVEYVCWEKARGMGPYQKREDDKAKEAKVSSPEPFSREGAKYASGRRPEIDNPPCNGVIRIIAGGLVGRDSHHARKSQIREAHDISLREVLVVETMEDTPLIQFGRAKQSRPKTSHNDALVIMALLANYEVHFYLHIFRKLHRHTLWRSIWVRGRGGPSSGYDPTSSDSRNWDYPKNLHAEIFGGRRAIRL</sequence>
<proteinExistence type="predicted"/>
<organism evidence="2">
    <name type="scientific">Sesamum latifolium</name>
    <dbReference type="NCBI Taxonomy" id="2727402"/>
    <lineage>
        <taxon>Eukaryota</taxon>
        <taxon>Viridiplantae</taxon>
        <taxon>Streptophyta</taxon>
        <taxon>Embryophyta</taxon>
        <taxon>Tracheophyta</taxon>
        <taxon>Spermatophyta</taxon>
        <taxon>Magnoliopsida</taxon>
        <taxon>eudicotyledons</taxon>
        <taxon>Gunneridae</taxon>
        <taxon>Pentapetalae</taxon>
        <taxon>asterids</taxon>
        <taxon>lamiids</taxon>
        <taxon>Lamiales</taxon>
        <taxon>Pedaliaceae</taxon>
        <taxon>Sesamum</taxon>
    </lineage>
</organism>